<keyword evidence="2" id="KW-1185">Reference proteome</keyword>
<evidence type="ECO:0000313" key="2">
    <source>
        <dbReference type="Proteomes" id="UP001055811"/>
    </source>
</evidence>
<reference evidence="2" key="1">
    <citation type="journal article" date="2022" name="Mol. Ecol. Resour.">
        <title>The genomes of chicory, endive, great burdock and yacon provide insights into Asteraceae palaeo-polyploidization history and plant inulin production.</title>
        <authorList>
            <person name="Fan W."/>
            <person name="Wang S."/>
            <person name="Wang H."/>
            <person name="Wang A."/>
            <person name="Jiang F."/>
            <person name="Liu H."/>
            <person name="Zhao H."/>
            <person name="Xu D."/>
            <person name="Zhang Y."/>
        </authorList>
    </citation>
    <scope>NUCLEOTIDE SEQUENCE [LARGE SCALE GENOMIC DNA]</scope>
    <source>
        <strain evidence="2">cv. Punajuju</strain>
    </source>
</reference>
<protein>
    <submittedName>
        <fullName evidence="1">Uncharacterized protein</fullName>
    </submittedName>
</protein>
<accession>A0ACB9BGS6</accession>
<proteinExistence type="predicted"/>
<dbReference type="EMBL" id="CM042014">
    <property type="protein sequence ID" value="KAI3721170.1"/>
    <property type="molecule type" value="Genomic_DNA"/>
</dbReference>
<name>A0ACB9BGS6_CICIN</name>
<evidence type="ECO:0000313" key="1">
    <source>
        <dbReference type="EMBL" id="KAI3721170.1"/>
    </source>
</evidence>
<reference evidence="1 2" key="2">
    <citation type="journal article" date="2022" name="Mol. Ecol. Resour.">
        <title>The genomes of chicory, endive, great burdock and yacon provide insights into Asteraceae paleo-polyploidization history and plant inulin production.</title>
        <authorList>
            <person name="Fan W."/>
            <person name="Wang S."/>
            <person name="Wang H."/>
            <person name="Wang A."/>
            <person name="Jiang F."/>
            <person name="Liu H."/>
            <person name="Zhao H."/>
            <person name="Xu D."/>
            <person name="Zhang Y."/>
        </authorList>
    </citation>
    <scope>NUCLEOTIDE SEQUENCE [LARGE SCALE GENOMIC DNA]</scope>
    <source>
        <strain evidence="2">cv. Punajuju</strain>
        <tissue evidence="1">Leaves</tissue>
    </source>
</reference>
<sequence>MMLTVAPPHRRHRRWAYFRGNIDAWSWWSSNNAYFQESSNNYKKNGLIIRWEWNRELRLTIIWYLEQGRMVPRGSKVEVMSKGGVMNSTMRKTNFSGGRFHEWSINQKVEKDVFQIWHTVIKH</sequence>
<gene>
    <name evidence="1" type="ORF">L2E82_32176</name>
</gene>
<dbReference type="Proteomes" id="UP001055811">
    <property type="component" value="Linkage Group LG06"/>
</dbReference>
<organism evidence="1 2">
    <name type="scientific">Cichorium intybus</name>
    <name type="common">Chicory</name>
    <dbReference type="NCBI Taxonomy" id="13427"/>
    <lineage>
        <taxon>Eukaryota</taxon>
        <taxon>Viridiplantae</taxon>
        <taxon>Streptophyta</taxon>
        <taxon>Embryophyta</taxon>
        <taxon>Tracheophyta</taxon>
        <taxon>Spermatophyta</taxon>
        <taxon>Magnoliopsida</taxon>
        <taxon>eudicotyledons</taxon>
        <taxon>Gunneridae</taxon>
        <taxon>Pentapetalae</taxon>
        <taxon>asterids</taxon>
        <taxon>campanulids</taxon>
        <taxon>Asterales</taxon>
        <taxon>Asteraceae</taxon>
        <taxon>Cichorioideae</taxon>
        <taxon>Cichorieae</taxon>
        <taxon>Cichoriinae</taxon>
        <taxon>Cichorium</taxon>
    </lineage>
</organism>
<comment type="caution">
    <text evidence="1">The sequence shown here is derived from an EMBL/GenBank/DDBJ whole genome shotgun (WGS) entry which is preliminary data.</text>
</comment>